<dbReference type="Gene3D" id="3.30.70.270">
    <property type="match status" value="1"/>
</dbReference>
<gene>
    <name evidence="2" type="ordered locus">Acid_0270</name>
</gene>
<proteinExistence type="predicted"/>
<accession>Q02CD4</accession>
<organism evidence="2">
    <name type="scientific">Solibacter usitatus (strain Ellin6076)</name>
    <dbReference type="NCBI Taxonomy" id="234267"/>
    <lineage>
        <taxon>Bacteria</taxon>
        <taxon>Pseudomonadati</taxon>
        <taxon>Acidobacteriota</taxon>
        <taxon>Terriglobia</taxon>
        <taxon>Bryobacterales</taxon>
        <taxon>Solibacteraceae</taxon>
        <taxon>Candidatus Solibacter</taxon>
    </lineage>
</organism>
<dbReference type="InterPro" id="IPR043128">
    <property type="entry name" value="Rev_trsase/Diguanyl_cyclase"/>
</dbReference>
<dbReference type="KEGG" id="sus:Acid_0270"/>
<dbReference type="STRING" id="234267.Acid_0270"/>
<sequence length="332" mass="36747">MISIQSSLTELERSHQLRSEILDCYLLAIKNIAHYAVELDEEITSPHRKYLKDLAAEVGGDKPEALLASRATLRGLLRDYRDRAAQYLGRLRDELSGTARALEEILDTLSQSDGEHEVTLRCALMKLREAAALPSGGAIAPLVSAAANTIEQSVEQLRKQHQLTISQFMVEIRMLHKRIDALEAAAATDECTRFGNREETIERIRSTPAGTYSLFLIGVRGLRRAEVQFGKEVGEELAGAFAKRLRNSLPPTSTFGRWGPEEFVVMLSMKKSEAMASGKWVTEHLSGSYACLKDGKTVRPALQLSVGVVDTVANEKPERILERIGVFLVSQS</sequence>
<feature type="domain" description="GGDEF" evidence="1">
    <location>
        <begin position="210"/>
        <end position="332"/>
    </location>
</feature>
<evidence type="ECO:0000313" key="2">
    <source>
        <dbReference type="EMBL" id="ABJ81282.1"/>
    </source>
</evidence>
<dbReference type="PROSITE" id="PS50887">
    <property type="entry name" value="GGDEF"/>
    <property type="match status" value="1"/>
</dbReference>
<dbReference type="SMART" id="SM00267">
    <property type="entry name" value="GGDEF"/>
    <property type="match status" value="1"/>
</dbReference>
<dbReference type="SUPFAM" id="SSF55073">
    <property type="entry name" value="Nucleotide cyclase"/>
    <property type="match status" value="1"/>
</dbReference>
<dbReference type="EMBL" id="CP000473">
    <property type="protein sequence ID" value="ABJ81282.1"/>
    <property type="molecule type" value="Genomic_DNA"/>
</dbReference>
<dbReference type="InterPro" id="IPR000160">
    <property type="entry name" value="GGDEF_dom"/>
</dbReference>
<dbReference type="InterPro" id="IPR029787">
    <property type="entry name" value="Nucleotide_cyclase"/>
</dbReference>
<dbReference type="HOGENOM" id="CLU_836507_0_0_0"/>
<dbReference type="eggNOG" id="COG2199">
    <property type="taxonomic scope" value="Bacteria"/>
</dbReference>
<protein>
    <submittedName>
        <fullName evidence="2">Diguanylate cyclase</fullName>
    </submittedName>
</protein>
<dbReference type="AlphaFoldDB" id="Q02CD4"/>
<dbReference type="Pfam" id="PF00990">
    <property type="entry name" value="GGDEF"/>
    <property type="match status" value="1"/>
</dbReference>
<name>Q02CD4_SOLUE</name>
<dbReference type="OrthoDB" id="9804955at2"/>
<reference evidence="2" key="1">
    <citation type="submission" date="2006-10" db="EMBL/GenBank/DDBJ databases">
        <title>Complete sequence of Solibacter usitatus Ellin6076.</title>
        <authorList>
            <consortium name="US DOE Joint Genome Institute"/>
            <person name="Copeland A."/>
            <person name="Lucas S."/>
            <person name="Lapidus A."/>
            <person name="Barry K."/>
            <person name="Detter J.C."/>
            <person name="Glavina del Rio T."/>
            <person name="Hammon N."/>
            <person name="Israni S."/>
            <person name="Dalin E."/>
            <person name="Tice H."/>
            <person name="Pitluck S."/>
            <person name="Thompson L.S."/>
            <person name="Brettin T."/>
            <person name="Bruce D."/>
            <person name="Han C."/>
            <person name="Tapia R."/>
            <person name="Gilna P."/>
            <person name="Schmutz J."/>
            <person name="Larimer F."/>
            <person name="Land M."/>
            <person name="Hauser L."/>
            <person name="Kyrpides N."/>
            <person name="Mikhailova N."/>
            <person name="Janssen P.H."/>
            <person name="Kuske C.R."/>
            <person name="Richardson P."/>
        </authorList>
    </citation>
    <scope>NUCLEOTIDE SEQUENCE</scope>
    <source>
        <strain evidence="2">Ellin6076</strain>
    </source>
</reference>
<dbReference type="InParanoid" id="Q02CD4"/>
<evidence type="ECO:0000259" key="1">
    <source>
        <dbReference type="PROSITE" id="PS50887"/>
    </source>
</evidence>